<dbReference type="Proteomes" id="UP001174691">
    <property type="component" value="Unassembled WGS sequence"/>
</dbReference>
<evidence type="ECO:0000313" key="1">
    <source>
        <dbReference type="EMBL" id="KAJ9165714.1"/>
    </source>
</evidence>
<keyword evidence="2" id="KW-1185">Reference proteome</keyword>
<dbReference type="AlphaFoldDB" id="A0AA38SEZ2"/>
<name>A0AA38SEZ2_9PEZI</name>
<dbReference type="GO" id="GO:0003676">
    <property type="term" value="F:nucleic acid binding"/>
    <property type="evidence" value="ECO:0007669"/>
    <property type="project" value="InterPro"/>
</dbReference>
<dbReference type="InterPro" id="IPR012337">
    <property type="entry name" value="RNaseH-like_sf"/>
</dbReference>
<gene>
    <name evidence="1" type="ORF">NKR19_g113</name>
</gene>
<organism evidence="1 2">
    <name type="scientific">Coniochaeta hoffmannii</name>
    <dbReference type="NCBI Taxonomy" id="91930"/>
    <lineage>
        <taxon>Eukaryota</taxon>
        <taxon>Fungi</taxon>
        <taxon>Dikarya</taxon>
        <taxon>Ascomycota</taxon>
        <taxon>Pezizomycotina</taxon>
        <taxon>Sordariomycetes</taxon>
        <taxon>Sordariomycetidae</taxon>
        <taxon>Coniochaetales</taxon>
        <taxon>Coniochaetaceae</taxon>
        <taxon>Coniochaeta</taxon>
    </lineage>
</organism>
<comment type="caution">
    <text evidence="1">The sequence shown here is derived from an EMBL/GenBank/DDBJ whole genome shotgun (WGS) entry which is preliminary data.</text>
</comment>
<dbReference type="PANTHER" id="PTHR43040">
    <property type="entry name" value="RIBONUCLEASE D"/>
    <property type="match status" value="1"/>
</dbReference>
<dbReference type="InterPro" id="IPR036397">
    <property type="entry name" value="RNaseH_sf"/>
</dbReference>
<reference evidence="1" key="1">
    <citation type="submission" date="2022-07" db="EMBL/GenBank/DDBJ databases">
        <title>Fungi with potential for degradation of polypropylene.</title>
        <authorList>
            <person name="Gostincar C."/>
        </authorList>
    </citation>
    <scope>NUCLEOTIDE SEQUENCE</scope>
    <source>
        <strain evidence="1">EXF-13287</strain>
    </source>
</reference>
<dbReference type="SUPFAM" id="SSF53098">
    <property type="entry name" value="Ribonuclease H-like"/>
    <property type="match status" value="1"/>
</dbReference>
<dbReference type="EMBL" id="JANBVN010000001">
    <property type="protein sequence ID" value="KAJ9165714.1"/>
    <property type="molecule type" value="Genomic_DNA"/>
</dbReference>
<accession>A0AA38SEZ2</accession>
<proteinExistence type="predicted"/>
<dbReference type="PANTHER" id="PTHR43040:SF1">
    <property type="entry name" value="RIBONUCLEASE D"/>
    <property type="match status" value="1"/>
</dbReference>
<protein>
    <recommendedName>
        <fullName evidence="3">3'-5' exonuclease domain-containing protein</fullName>
    </recommendedName>
</protein>
<evidence type="ECO:0000313" key="2">
    <source>
        <dbReference type="Proteomes" id="UP001174691"/>
    </source>
</evidence>
<evidence type="ECO:0008006" key="3">
    <source>
        <dbReference type="Google" id="ProtNLM"/>
    </source>
</evidence>
<dbReference type="Gene3D" id="3.30.420.10">
    <property type="entry name" value="Ribonuclease H-like superfamily/Ribonuclease H"/>
    <property type="match status" value="1"/>
</dbReference>
<sequence length="368" mass="42020">MTVFGEDADWEEFVGARTPYDDEDKPITYTPLSESELKTVKTFVDSEESLADLLNDILHLSEGDRRLCIDLEGNNLCRLATIAILQIYIPTIHKTCLFDGQRTVEVSATDNAATLKDIFEDVKYSKILFDLRNDSDALFGLYGVRLRGVEDVQSYSWATTARGFPRAMDERLQEYCINDVRWLLRLRDAYWTGLTSRERKMVVFETEKRPAGPSVRWEEFGDETWPPRKQRFDEPDWPDCYCGRYMGKHHHYKRQCGCYEVFCRWWVEREPPSEGKPAGPKWTEEWGYDIPRKNLMGKLLPRNDESGGSFHATTSGRHLDQVLAERRKNNKGTTAVESAAISTADVAIADAGAFTPAQEVKAGICAST</sequence>